<dbReference type="STRING" id="582515.KR51_00022300"/>
<sequence>MSAARNATPPADSHDVLAAVDVFSLAGSVPGIGDCRTFRVGELASILQRRLLDGGLGAIAAWFDADGVDGAVLRVGADAWESGRLHVHLSYGAGVATASVTFSETFDAIAARTCDEQAVLDVDGEAAALISPQPSDVAWGQSFGGIPDLVTDAEGPGMSETGFNLELVRDFDDGLSASRMATSTYPAWGQLPETIPGLDDADTEVEPSVDPFPFSEDSSNPGLDNSFAGYEADAFAGGDASEAQTLTTELSEVFGRWPMPATPVPDPNASNINTSDSNASDDRDTETELSLADVFSRFERADKSGSAVETAATPEFPTNFANEDPGDLDRVLASDNPATIAVGVDLDEDSLEGTWKDLGTT</sequence>
<dbReference type="Proteomes" id="UP000016960">
    <property type="component" value="Unassembled WGS sequence"/>
</dbReference>
<feature type="region of interest" description="Disordered" evidence="1">
    <location>
        <begin position="260"/>
        <end position="287"/>
    </location>
</feature>
<comment type="caution">
    <text evidence="2">The sequence shown here is derived from an EMBL/GenBank/DDBJ whole genome shotgun (WGS) entry which is preliminary data.</text>
</comment>
<dbReference type="InParanoid" id="U5DJU0"/>
<gene>
    <name evidence="2" type="ORF">KR51_00022300</name>
</gene>
<evidence type="ECO:0000256" key="1">
    <source>
        <dbReference type="SAM" id="MobiDB-lite"/>
    </source>
</evidence>
<dbReference type="AlphaFoldDB" id="U5DJU0"/>
<accession>U5DJU0</accession>
<dbReference type="EMBL" id="ASSJ01000053">
    <property type="protein sequence ID" value="ERN41167.1"/>
    <property type="molecule type" value="Genomic_DNA"/>
</dbReference>
<keyword evidence="3" id="KW-1185">Reference proteome</keyword>
<name>U5DJU0_9CHRO</name>
<dbReference type="OrthoDB" id="454733at2"/>
<reference evidence="2 3" key="1">
    <citation type="submission" date="2013-05" db="EMBL/GenBank/DDBJ databases">
        <title>Draft genome sequence of Rubidibacter lacunae KORDI 51-2.</title>
        <authorList>
            <person name="Choi D.H."/>
            <person name="Noh J.H."/>
            <person name="Kwon K.-K."/>
            <person name="Lee J.-H."/>
            <person name="Ryu J.-Y."/>
        </authorList>
    </citation>
    <scope>NUCLEOTIDE SEQUENCE [LARGE SCALE GENOMIC DNA]</scope>
    <source>
        <strain evidence="2 3">KORDI 51-2</strain>
    </source>
</reference>
<feature type="compositionally biased region" description="Polar residues" evidence="1">
    <location>
        <begin position="268"/>
        <end position="278"/>
    </location>
</feature>
<dbReference type="RefSeq" id="WP_022607351.1">
    <property type="nucleotide sequence ID" value="NZ_ASSJ01000053.1"/>
</dbReference>
<evidence type="ECO:0000313" key="3">
    <source>
        <dbReference type="Proteomes" id="UP000016960"/>
    </source>
</evidence>
<protein>
    <submittedName>
        <fullName evidence="2">Uncharacterized protein</fullName>
    </submittedName>
</protein>
<evidence type="ECO:0000313" key="2">
    <source>
        <dbReference type="EMBL" id="ERN41167.1"/>
    </source>
</evidence>
<feature type="region of interest" description="Disordered" evidence="1">
    <location>
        <begin position="302"/>
        <end position="328"/>
    </location>
</feature>
<organism evidence="2 3">
    <name type="scientific">Rubidibacter lacunae KORDI 51-2</name>
    <dbReference type="NCBI Taxonomy" id="582515"/>
    <lineage>
        <taxon>Bacteria</taxon>
        <taxon>Bacillati</taxon>
        <taxon>Cyanobacteriota</taxon>
        <taxon>Cyanophyceae</taxon>
        <taxon>Oscillatoriophycideae</taxon>
        <taxon>Chroococcales</taxon>
        <taxon>Aphanothecaceae</taxon>
        <taxon>Rubidibacter</taxon>
    </lineage>
</organism>
<proteinExistence type="predicted"/>